<evidence type="ECO:0000259" key="17">
    <source>
        <dbReference type="PROSITE" id="PS50095"/>
    </source>
</evidence>
<dbReference type="PROSITE" id="PS50095">
    <property type="entry name" value="PLAT"/>
    <property type="match status" value="1"/>
</dbReference>
<dbReference type="InterPro" id="IPR022409">
    <property type="entry name" value="PKD/Chitinase_dom"/>
</dbReference>
<evidence type="ECO:0000313" key="18">
    <source>
        <dbReference type="EMBL" id="KAK2571719.1"/>
    </source>
</evidence>
<evidence type="ECO:0000256" key="12">
    <source>
        <dbReference type="PIRSR" id="PIRSR603915-2"/>
    </source>
</evidence>
<feature type="transmembrane region" description="Helical" evidence="14">
    <location>
        <begin position="2199"/>
        <end position="2224"/>
    </location>
</feature>
<dbReference type="Pfam" id="PF20519">
    <property type="entry name" value="Polycystin_dom"/>
    <property type="match status" value="1"/>
</dbReference>
<evidence type="ECO:0000256" key="4">
    <source>
        <dbReference type="ARBA" id="ARBA00022475"/>
    </source>
</evidence>
<dbReference type="CDD" id="cd00146">
    <property type="entry name" value="PKD"/>
    <property type="match status" value="2"/>
</dbReference>
<dbReference type="InterPro" id="IPR003915">
    <property type="entry name" value="PKD_2"/>
</dbReference>
<dbReference type="InterPro" id="IPR036392">
    <property type="entry name" value="PLAT/LH2_dom_sf"/>
</dbReference>
<evidence type="ECO:0000256" key="6">
    <source>
        <dbReference type="ARBA" id="ARBA00022729"/>
    </source>
</evidence>
<keyword evidence="6 15" id="KW-0732">Signal</keyword>
<reference evidence="18" key="1">
    <citation type="journal article" date="2023" name="G3 (Bethesda)">
        <title>Whole genome assembly and annotation of the endangered Caribbean coral Acropora cervicornis.</title>
        <authorList>
            <person name="Selwyn J.D."/>
            <person name="Vollmer S.V."/>
        </authorList>
    </citation>
    <scope>NUCLEOTIDE SEQUENCE</scope>
    <source>
        <strain evidence="18">K2</strain>
    </source>
</reference>
<keyword evidence="10" id="KW-0325">Glycoprotein</keyword>
<sequence length="2423" mass="273609">MLFRSQGFLLLLLLTLKSFGKAVMELQENVQDRAFNVSAGNYLVHDTSAQECTSACAYLNQSYAARNGDLCLCSNGSYDKYGLASSEDRCDGVNSPQQIHYNATTYIRVYSTQNAIGGLKIHGPEVGWLFQETEFTAVVDKGDFNSTFTFDFGDGSFLITTCHNASHVFFRLGHFHVKVSAHNNVSGSIIDSMWISIRSLPGKVDLDCPKIVATENETRIALKVNHGTEMDASWITSPQASCNQTIFNVSDAIVHAIGSTAMLGNFSTTPETDGIFVIPTAMVKKDGYILAWRFHASKGGPIKFQVYRPVCASESHQFCPKNHSCISNTQTCLSSDQFSCPSYDICVSSGNCLSNCQKRNSSFSLSPRFLNDYLIVAESLVNISKLGLDLHILKPVDEAIQVKAGDVIGWVKSSSSGDLSFETTIDDSSFFYPSAKFNTTTGSTLQTSPHIRGHQMKHLLRAHVSQPSLASVNCNFIKPGNYAVAALVNNSVGAVREDCFVSVQEPIENLTIIEPNQRDSYSTWSKISLNSSTDKGSDMTYIWRANNNMLQTPQVQFNASGIFPLSVHARNDISSADAFAMVKILNPVSIAWVTQPPEEVYVNRQWNASVLVNGTNVTVIINFGDGTEPKEAFFKSDQHNKVMNFLHNYTTSGYKVVTVEAKNNISANATQLNYSMKVTVDIGDIEVQLHPEPAVSGDLVISTNQDFDTTVSTTIKQEVNFTFKFSENFTSRPVLAETGRTKITHKYEKETNFTVEITAKVAESSEKRFFRVIARACGPPSLFFPDKYTSDDPQVTTKATASFELKPRVTKDSCSKGALHFHWNMMSLKASENPYNKTLDERVFPIDPKSLEPRNYIISLNAEYVENEKVTKYFFKTYMRVERSSLVAVIEGGSLRQIDRNSSKRLTLNAADSYDPDSPGNDHLTFHWYCKFETNSNKSLSNGHCNLSSFVSLLASENRSANFKISEFLVNVTYIFNVTIISEDGRSASATQAVKIIPGIPSLEISCKDCKEKINPQERLTLIGNCKNCAGSPLSSQSWNLLYENETEVSYLSRNNSVVSSDLGWTSISLVLKDGVLEDDTKYIVQLTGERNNHKSIAQYRLTTTPNSGYSQNTSFVIDCSGWETSDNPLSYSFYYSIQLKDLAKINSLSDESDTWQLWHFGDRYTSSSKLPLGNASNGFVLPLSAHVCNKYQCCFEFSLNATVKPQPVEPNGYEELKQTITTELEKIDEQQNPGEVPRLAKAADLMASAGSLLQKGSENLGPVEVEENARTVFTAASNLLDASNVTSRPFIEEVLKKSLPTKAPPSRDWAVRKKYLENEEDAHTSGEAADKAVFFAIDLVSEAILSKRIADEGEVKVNTSAFNMKLQRTSIDAHMSINVIDDSDEVLVKLPKVPESSLKDPKVVDIQIQGFSLKQESEDITLENLEEDLEMLIPVDLVSPHFKANFTSGVIKTHRYQIIQDMPYEPMILQVKAEDGSTLKVSVSLEYEESTKLYNLNGDSKTPFRKNDDDHSFIAEHLPEKPLYVDVMVARPEDGSLNMTVNYMVSVYFAKCMYWDRLSFEWRDRGCKVGVCPLPDNDPSDPYRYEVTLWTSMRRNAGTKSKVSMIVYGDEHDSEARSLEDPDRQPFRRGSQDTFLVTTPFELGTIQFIRIWHDNAGGSWFLSRVMVLIGVISSLIVFPINLFVVQIFRNVRPKPKVKPKRTQEPAKLGLSKEQLDAYNQFKELSDESTKGSNNSLDLSRDKNNMTRLSINDVLGLAVFFALVVKKPDQGEFQITEEAKQLAEDEDFLLQSSSNQGQERNKKIKLLPPDQARLIAMRTARMKERKMYSVIREVITYYIFLTLLLTIAYTHRSPVGYIQTRNMINTVAGNFNKICSVNEFWNWTHSELIPGLFPTKWYNGEPRPPDGFMADGSSQMVGGTRMRLIRIKRESCQVPIEVYGITRECYGEYFISKDDKHDYNVGWQNVTEYHKRIRWDDMMWRYQNASVLDGYPVWARLNTYSGGGMKNLERVKELEKNMWIERHTRAIVTEFTIYNAQTNLFSVVTLVAEFPATGSVIPHSSVQTIRLYNYTNSLLFFVFTIDILYVLFILFFTYREVKNIYKSGIRAYIKEFWNCVECGIIAFTYAAIAMYVYRFLTYRNVLDQVKKTPFLFKSFQFAAYWDDTYTFCLAVIVMLANIKLNKLLRFNKRFSLLSSTLKYAYYPLLMFSIVWGIVFIAFTFVAALVFGPSLWSYRNIMASLTSLLSLMLGRTTFFDLRDTNRILGPIFFFCFMFMMSFVLINMFVSIVIDAFWLVKHDNDKQSNEYEIVDFIIERFKLWSGIGGTRKPPPKKRVLWETAASRIKAINAFQDNSRGTTIAGLRRDGVSELETRLEKLIDRTDVLYDEIFPEKKRGNIVKKIPGRITEEDVLEGYLGAGKGLNLGF</sequence>
<keyword evidence="4" id="KW-1003">Cell membrane</keyword>
<keyword evidence="5 14" id="KW-0812">Transmembrane</keyword>
<comment type="similarity">
    <text evidence="3">Belongs to the polycystin family.</text>
</comment>
<dbReference type="PANTHER" id="PTHR10877:SF150">
    <property type="entry name" value="REJ DOMAIN-CONTAINING PROTEIN"/>
    <property type="match status" value="1"/>
</dbReference>
<evidence type="ECO:0000256" key="7">
    <source>
        <dbReference type="ARBA" id="ARBA00022989"/>
    </source>
</evidence>
<dbReference type="PRINTS" id="PR01433">
    <property type="entry name" value="POLYCYSTIN2"/>
</dbReference>
<dbReference type="InterPro" id="IPR035986">
    <property type="entry name" value="PKD_dom_sf"/>
</dbReference>
<dbReference type="GO" id="GO:0005262">
    <property type="term" value="F:calcium channel activity"/>
    <property type="evidence" value="ECO:0007669"/>
    <property type="project" value="TreeGrafter"/>
</dbReference>
<accession>A0AAD9R237</accession>
<evidence type="ECO:0000256" key="1">
    <source>
        <dbReference type="ARBA" id="ARBA00004138"/>
    </source>
</evidence>
<reference evidence="18" key="2">
    <citation type="journal article" date="2023" name="Science">
        <title>Genomic signatures of disease resistance in endangered staghorn corals.</title>
        <authorList>
            <person name="Vollmer S.V."/>
            <person name="Selwyn J.D."/>
            <person name="Despard B.A."/>
            <person name="Roesel C.L."/>
        </authorList>
    </citation>
    <scope>NUCLEOTIDE SEQUENCE</scope>
    <source>
        <strain evidence="18">K2</strain>
    </source>
</reference>
<feature type="transmembrane region" description="Helical" evidence="14">
    <location>
        <begin position="2074"/>
        <end position="2094"/>
    </location>
</feature>
<evidence type="ECO:0000256" key="8">
    <source>
        <dbReference type="ARBA" id="ARBA00023069"/>
    </source>
</evidence>
<feature type="signal peptide" evidence="15">
    <location>
        <begin position="1"/>
        <end position="22"/>
    </location>
</feature>
<keyword evidence="8" id="KW-0969">Cilium</keyword>
<feature type="transmembrane region" description="Helical" evidence="14">
    <location>
        <begin position="2266"/>
        <end position="2294"/>
    </location>
</feature>
<keyword evidence="9 14" id="KW-0472">Membrane</keyword>
<dbReference type="InterPro" id="IPR051223">
    <property type="entry name" value="Polycystin"/>
</dbReference>
<dbReference type="InterPro" id="IPR046791">
    <property type="entry name" value="Polycystin_dom"/>
</dbReference>
<comment type="caution">
    <text evidence="13">Lacks conserved residue(s) required for the propagation of feature annotation.</text>
</comment>
<keyword evidence="11" id="KW-0966">Cell projection</keyword>
<comment type="caution">
    <text evidence="18">The sequence shown here is derived from an EMBL/GenBank/DDBJ whole genome shotgun (WGS) entry which is preliminary data.</text>
</comment>
<keyword evidence="19" id="KW-1185">Reference proteome</keyword>
<dbReference type="Gene3D" id="1.10.287.70">
    <property type="match status" value="1"/>
</dbReference>
<dbReference type="InterPro" id="IPR001024">
    <property type="entry name" value="PLAT/LH2_dom"/>
</dbReference>
<feature type="transmembrane region" description="Helical" evidence="14">
    <location>
        <begin position="1830"/>
        <end position="1849"/>
    </location>
</feature>
<dbReference type="SMART" id="SM00308">
    <property type="entry name" value="LH2"/>
    <property type="match status" value="1"/>
</dbReference>
<evidence type="ECO:0000256" key="10">
    <source>
        <dbReference type="ARBA" id="ARBA00023180"/>
    </source>
</evidence>
<dbReference type="Proteomes" id="UP001249851">
    <property type="component" value="Unassembled WGS sequence"/>
</dbReference>
<dbReference type="GO" id="GO:0005929">
    <property type="term" value="C:cilium"/>
    <property type="evidence" value="ECO:0007669"/>
    <property type="project" value="UniProtKB-SubCell"/>
</dbReference>
<dbReference type="FunFam" id="1.10.287.70:FF:000086">
    <property type="entry name" value="Polycystic kidney disease 2"/>
    <property type="match status" value="1"/>
</dbReference>
<dbReference type="InterPro" id="IPR002859">
    <property type="entry name" value="PKD/REJ-like"/>
</dbReference>
<dbReference type="GO" id="GO:0005509">
    <property type="term" value="F:calcium ion binding"/>
    <property type="evidence" value="ECO:0007669"/>
    <property type="project" value="InterPro"/>
</dbReference>
<evidence type="ECO:0000256" key="14">
    <source>
        <dbReference type="SAM" id="Phobius"/>
    </source>
</evidence>
<dbReference type="PROSITE" id="PS50093">
    <property type="entry name" value="PKD"/>
    <property type="match status" value="1"/>
</dbReference>
<protein>
    <submittedName>
        <fullName evidence="18">Polycystic kidney disease protein 1-like 2</fullName>
    </submittedName>
</protein>
<feature type="disulfide bond" evidence="12">
    <location>
        <begin position="1932"/>
        <end position="1945"/>
    </location>
</feature>
<evidence type="ECO:0000259" key="16">
    <source>
        <dbReference type="PROSITE" id="PS50093"/>
    </source>
</evidence>
<dbReference type="PANTHER" id="PTHR10877">
    <property type="entry name" value="POLYCYSTIN FAMILY MEMBER"/>
    <property type="match status" value="1"/>
</dbReference>
<feature type="domain" description="PLAT" evidence="17">
    <location>
        <begin position="1584"/>
        <end position="1699"/>
    </location>
</feature>
<dbReference type="SMART" id="SM00089">
    <property type="entry name" value="PKD"/>
    <property type="match status" value="3"/>
</dbReference>
<evidence type="ECO:0000256" key="13">
    <source>
        <dbReference type="PROSITE-ProRule" id="PRU00152"/>
    </source>
</evidence>
<dbReference type="GO" id="GO:0050982">
    <property type="term" value="P:detection of mechanical stimulus"/>
    <property type="evidence" value="ECO:0007669"/>
    <property type="project" value="TreeGrafter"/>
</dbReference>
<proteinExistence type="inferred from homology"/>
<dbReference type="InterPro" id="IPR013122">
    <property type="entry name" value="PKD1_2_channel"/>
</dbReference>
<evidence type="ECO:0000256" key="3">
    <source>
        <dbReference type="ARBA" id="ARBA00007200"/>
    </source>
</evidence>
<comment type="subcellular location">
    <subcellularLocation>
        <location evidence="2">Cell membrane</location>
        <topology evidence="2">Multi-pass membrane protein</topology>
    </subcellularLocation>
    <subcellularLocation>
        <location evidence="1">Cell projection</location>
        <location evidence="1">Cilium</location>
    </subcellularLocation>
</comment>
<keyword evidence="7 14" id="KW-1133">Transmembrane helix</keyword>
<evidence type="ECO:0000256" key="5">
    <source>
        <dbReference type="ARBA" id="ARBA00022692"/>
    </source>
</evidence>
<feature type="transmembrane region" description="Helical" evidence="14">
    <location>
        <begin position="2115"/>
        <end position="2137"/>
    </location>
</feature>
<dbReference type="GO" id="GO:0005886">
    <property type="term" value="C:plasma membrane"/>
    <property type="evidence" value="ECO:0007669"/>
    <property type="project" value="UniProtKB-SubCell"/>
</dbReference>
<evidence type="ECO:0000256" key="15">
    <source>
        <dbReference type="SAM" id="SignalP"/>
    </source>
</evidence>
<dbReference type="InterPro" id="IPR000601">
    <property type="entry name" value="PKD_dom"/>
</dbReference>
<feature type="transmembrane region" description="Helical" evidence="14">
    <location>
        <begin position="2236"/>
        <end position="2254"/>
    </location>
</feature>
<dbReference type="Pfam" id="PF00801">
    <property type="entry name" value="PKD"/>
    <property type="match status" value="1"/>
</dbReference>
<dbReference type="SUPFAM" id="SSF49723">
    <property type="entry name" value="Lipase/lipooxygenase domain (PLAT/LH2 domain)"/>
    <property type="match status" value="1"/>
</dbReference>
<evidence type="ECO:0000256" key="2">
    <source>
        <dbReference type="ARBA" id="ARBA00004651"/>
    </source>
</evidence>
<gene>
    <name evidence="18" type="ORF">P5673_003106</name>
</gene>
<dbReference type="SUPFAM" id="SSF49299">
    <property type="entry name" value="PKD domain"/>
    <property type="match status" value="3"/>
</dbReference>
<dbReference type="Gene3D" id="2.60.60.20">
    <property type="entry name" value="PLAT/LH2 domain"/>
    <property type="match status" value="1"/>
</dbReference>
<feature type="transmembrane region" description="Helical" evidence="14">
    <location>
        <begin position="1666"/>
        <end position="1689"/>
    </location>
</feature>
<dbReference type="Pfam" id="PF08016">
    <property type="entry name" value="PKD_channel"/>
    <property type="match status" value="1"/>
</dbReference>
<dbReference type="Pfam" id="PF02010">
    <property type="entry name" value="REJ"/>
    <property type="match status" value="1"/>
</dbReference>
<evidence type="ECO:0000256" key="11">
    <source>
        <dbReference type="ARBA" id="ARBA00023273"/>
    </source>
</evidence>
<dbReference type="EMBL" id="JARQWQ010000005">
    <property type="protein sequence ID" value="KAK2571719.1"/>
    <property type="molecule type" value="Genomic_DNA"/>
</dbReference>
<evidence type="ECO:0000313" key="19">
    <source>
        <dbReference type="Proteomes" id="UP001249851"/>
    </source>
</evidence>
<evidence type="ECO:0000256" key="9">
    <source>
        <dbReference type="ARBA" id="ARBA00023136"/>
    </source>
</evidence>
<name>A0AAD9R237_ACRCE</name>
<dbReference type="Pfam" id="PF01477">
    <property type="entry name" value="PLAT"/>
    <property type="match status" value="1"/>
</dbReference>
<feature type="chain" id="PRO_5042212921" evidence="15">
    <location>
        <begin position="23"/>
        <end position="2423"/>
    </location>
</feature>
<feature type="domain" description="PKD" evidence="16">
    <location>
        <begin position="142"/>
        <end position="188"/>
    </location>
</feature>
<organism evidence="18 19">
    <name type="scientific">Acropora cervicornis</name>
    <name type="common">Staghorn coral</name>
    <dbReference type="NCBI Taxonomy" id="6130"/>
    <lineage>
        <taxon>Eukaryota</taxon>
        <taxon>Metazoa</taxon>
        <taxon>Cnidaria</taxon>
        <taxon>Anthozoa</taxon>
        <taxon>Hexacorallia</taxon>
        <taxon>Scleractinia</taxon>
        <taxon>Astrocoeniina</taxon>
        <taxon>Acroporidae</taxon>
        <taxon>Acropora</taxon>
    </lineage>
</organism>
<feature type="transmembrane region" description="Helical" evidence="14">
    <location>
        <begin position="2157"/>
        <end position="2178"/>
    </location>
</feature>